<evidence type="ECO:0000259" key="2">
    <source>
        <dbReference type="Pfam" id="PF13683"/>
    </source>
</evidence>
<organism evidence="3 4">
    <name type="scientific">Roseibium aquae</name>
    <dbReference type="NCBI Taxonomy" id="1323746"/>
    <lineage>
        <taxon>Bacteria</taxon>
        <taxon>Pseudomonadati</taxon>
        <taxon>Pseudomonadota</taxon>
        <taxon>Alphaproteobacteria</taxon>
        <taxon>Hyphomicrobiales</taxon>
        <taxon>Stappiaceae</taxon>
        <taxon>Roseibium</taxon>
    </lineage>
</organism>
<dbReference type="AlphaFoldDB" id="A0A916X196"/>
<feature type="region of interest" description="Disordered" evidence="1">
    <location>
        <begin position="1"/>
        <end position="29"/>
    </location>
</feature>
<reference evidence="3" key="1">
    <citation type="journal article" date="2014" name="Int. J. Syst. Evol. Microbiol.">
        <title>Complete genome sequence of Corynebacterium casei LMG S-19264T (=DSM 44701T), isolated from a smear-ripened cheese.</title>
        <authorList>
            <consortium name="US DOE Joint Genome Institute (JGI-PGF)"/>
            <person name="Walter F."/>
            <person name="Albersmeier A."/>
            <person name="Kalinowski J."/>
            <person name="Ruckert C."/>
        </authorList>
    </citation>
    <scope>NUCLEOTIDE SEQUENCE</scope>
    <source>
        <strain evidence="3">CGMCC 1.12426</strain>
    </source>
</reference>
<name>A0A916X196_9HYPH</name>
<feature type="compositionally biased region" description="Polar residues" evidence="1">
    <location>
        <begin position="7"/>
        <end position="25"/>
    </location>
</feature>
<protein>
    <recommendedName>
        <fullName evidence="2">Integrase catalytic domain-containing protein</fullName>
    </recommendedName>
</protein>
<dbReference type="EMBL" id="BMFA01000004">
    <property type="protein sequence ID" value="GGB45614.1"/>
    <property type="molecule type" value="Genomic_DNA"/>
</dbReference>
<dbReference type="PANTHER" id="PTHR47515">
    <property type="entry name" value="LOW CALCIUM RESPONSE LOCUS PROTEIN T"/>
    <property type="match status" value="1"/>
</dbReference>
<evidence type="ECO:0000313" key="3">
    <source>
        <dbReference type="EMBL" id="GGB45614.1"/>
    </source>
</evidence>
<keyword evidence="4" id="KW-1185">Reference proteome</keyword>
<evidence type="ECO:0000313" key="4">
    <source>
        <dbReference type="Proteomes" id="UP000605148"/>
    </source>
</evidence>
<evidence type="ECO:0000256" key="1">
    <source>
        <dbReference type="SAM" id="MobiDB-lite"/>
    </source>
</evidence>
<dbReference type="InterPro" id="IPR001584">
    <property type="entry name" value="Integrase_cat-core"/>
</dbReference>
<reference evidence="3" key="2">
    <citation type="submission" date="2020-09" db="EMBL/GenBank/DDBJ databases">
        <authorList>
            <person name="Sun Q."/>
            <person name="Zhou Y."/>
        </authorList>
    </citation>
    <scope>NUCLEOTIDE SEQUENCE</scope>
    <source>
        <strain evidence="3">CGMCC 1.12426</strain>
    </source>
</reference>
<dbReference type="SUPFAM" id="SSF53098">
    <property type="entry name" value="Ribonuclease H-like"/>
    <property type="match status" value="1"/>
</dbReference>
<dbReference type="Proteomes" id="UP000605148">
    <property type="component" value="Unassembled WGS sequence"/>
</dbReference>
<accession>A0A916X196</accession>
<gene>
    <name evidence="3" type="ORF">GCM10011316_17100</name>
</gene>
<dbReference type="InterPro" id="IPR012337">
    <property type="entry name" value="RNaseH-like_sf"/>
</dbReference>
<dbReference type="Pfam" id="PF13683">
    <property type="entry name" value="rve_3"/>
    <property type="match status" value="1"/>
</dbReference>
<dbReference type="PANTHER" id="PTHR47515:SF2">
    <property type="entry name" value="INTEGRASE CORE DOMAIN PROTEIN"/>
    <property type="match status" value="1"/>
</dbReference>
<sequence>MKPETKASASKTAPQIRPTTKGENQNLDRDITAVQYTKGGLILGGNTGSVLSENQQTAYVERYNWTVRHEWLGQNIFETINHAQDQATRWLWTYNNEGPNMAIGGMTPAMKLKAAA</sequence>
<comment type="caution">
    <text evidence="3">The sequence shown here is derived from an EMBL/GenBank/DDBJ whole genome shotgun (WGS) entry which is preliminary data.</text>
</comment>
<dbReference type="GO" id="GO:0015074">
    <property type="term" value="P:DNA integration"/>
    <property type="evidence" value="ECO:0007669"/>
    <property type="project" value="InterPro"/>
</dbReference>
<proteinExistence type="predicted"/>
<feature type="domain" description="Integrase catalytic" evidence="2">
    <location>
        <begin position="55"/>
        <end position="108"/>
    </location>
</feature>